<reference evidence="3" key="1">
    <citation type="journal article" date="2019" name="Int. J. Syst. Evol. Microbiol.">
        <title>The Global Catalogue of Microorganisms (GCM) 10K type strain sequencing project: providing services to taxonomists for standard genome sequencing and annotation.</title>
        <authorList>
            <consortium name="The Broad Institute Genomics Platform"/>
            <consortium name="The Broad Institute Genome Sequencing Center for Infectious Disease"/>
            <person name="Wu L."/>
            <person name="Ma J."/>
        </authorList>
    </citation>
    <scope>NUCLEOTIDE SEQUENCE [LARGE SCALE GENOMIC DNA]</scope>
    <source>
        <strain evidence="3">JCM 17137</strain>
    </source>
</reference>
<accession>A0ABP7G8S8</accession>
<sequence>MRTLLTEDEFARQFKEFEHTAWKLEVRDRYNVAEEEETIQRFLATGDLGRDEDHARTSSWHRNITERCKEGATWQRVRVVSEPLSDYITWEHAVTRFNIEAGEDIRWLPRHHPAVARLPAFDFWLFDSRWSCILHFDEDDVPYELERIDDPATVAQHCQWRDIAWHYAIPHSEYAPQVIQRFNN</sequence>
<organism evidence="2 3">
    <name type="scientific">Salinactinospora qingdaonensis</name>
    <dbReference type="NCBI Taxonomy" id="702744"/>
    <lineage>
        <taxon>Bacteria</taxon>
        <taxon>Bacillati</taxon>
        <taxon>Actinomycetota</taxon>
        <taxon>Actinomycetes</taxon>
        <taxon>Streptosporangiales</taxon>
        <taxon>Nocardiopsidaceae</taxon>
        <taxon>Salinactinospora</taxon>
    </lineage>
</organism>
<dbReference type="RefSeq" id="WP_344973632.1">
    <property type="nucleotide sequence ID" value="NZ_BAABDD010000019.1"/>
</dbReference>
<comment type="caution">
    <text evidence="2">The sequence shown here is derived from an EMBL/GenBank/DDBJ whole genome shotgun (WGS) entry which is preliminary data.</text>
</comment>
<evidence type="ECO:0000259" key="1">
    <source>
        <dbReference type="Pfam" id="PF21806"/>
    </source>
</evidence>
<dbReference type="Proteomes" id="UP001500908">
    <property type="component" value="Unassembled WGS sequence"/>
</dbReference>
<dbReference type="EMBL" id="BAABDD010000019">
    <property type="protein sequence ID" value="GAA3754687.1"/>
    <property type="molecule type" value="Genomic_DNA"/>
</dbReference>
<keyword evidence="3" id="KW-1185">Reference proteome</keyword>
<gene>
    <name evidence="2" type="ORF">GCM10022402_36730</name>
</gene>
<evidence type="ECO:0000313" key="3">
    <source>
        <dbReference type="Proteomes" id="UP001500908"/>
    </source>
</evidence>
<dbReference type="InterPro" id="IPR049244">
    <property type="entry name" value="DUF6879"/>
</dbReference>
<protein>
    <recommendedName>
        <fullName evidence="1">DUF6879 domain-containing protein</fullName>
    </recommendedName>
</protein>
<name>A0ABP7G8S8_9ACTN</name>
<proteinExistence type="predicted"/>
<evidence type="ECO:0000313" key="2">
    <source>
        <dbReference type="EMBL" id="GAA3754687.1"/>
    </source>
</evidence>
<feature type="domain" description="DUF6879" evidence="1">
    <location>
        <begin position="8"/>
        <end position="175"/>
    </location>
</feature>
<dbReference type="Pfam" id="PF21806">
    <property type="entry name" value="DUF6879"/>
    <property type="match status" value="1"/>
</dbReference>